<dbReference type="OMA" id="EAWGLCY"/>
<keyword evidence="2 3" id="KW-0472">Membrane</keyword>
<dbReference type="GO" id="GO:0016020">
    <property type="term" value="C:membrane"/>
    <property type="evidence" value="ECO:0007669"/>
    <property type="project" value="UniProtKB-SubCell"/>
</dbReference>
<keyword evidence="3" id="KW-0812">Transmembrane</keyword>
<dbReference type="InterPro" id="IPR039680">
    <property type="entry name" value="PLEKHB1/2"/>
</dbReference>
<feature type="domain" description="PH" evidence="4">
    <location>
        <begin position="13"/>
        <end position="119"/>
    </location>
</feature>
<dbReference type="AlphaFoldDB" id="A0A8C4WXT4"/>
<evidence type="ECO:0000259" key="4">
    <source>
        <dbReference type="PROSITE" id="PS50003"/>
    </source>
</evidence>
<evidence type="ECO:0000313" key="6">
    <source>
        <dbReference type="Proteomes" id="UP000694388"/>
    </source>
</evidence>
<dbReference type="SMART" id="SM00233">
    <property type="entry name" value="PH"/>
    <property type="match status" value="1"/>
</dbReference>
<dbReference type="InterPro" id="IPR001849">
    <property type="entry name" value="PH_domain"/>
</dbReference>
<dbReference type="FunFam" id="2.30.29.30:FF:000073">
    <property type="entry name" value="Pleckstrin homology domain-containing family B member 2"/>
    <property type="match status" value="1"/>
</dbReference>
<reference evidence="5" key="2">
    <citation type="submission" date="2025-09" db="UniProtKB">
        <authorList>
            <consortium name="Ensembl"/>
        </authorList>
    </citation>
    <scope>IDENTIFICATION</scope>
</reference>
<keyword evidence="6" id="KW-1185">Reference proteome</keyword>
<evidence type="ECO:0000256" key="1">
    <source>
        <dbReference type="ARBA" id="ARBA00004370"/>
    </source>
</evidence>
<dbReference type="PANTHER" id="PTHR14309:SF10">
    <property type="entry name" value="PH DOMAIN-CONTAINING PROTEIN"/>
    <property type="match status" value="1"/>
</dbReference>
<name>A0A8C4WXT4_EPTBU</name>
<dbReference type="SUPFAM" id="SSF50729">
    <property type="entry name" value="PH domain-like"/>
    <property type="match status" value="1"/>
</dbReference>
<dbReference type="Ensembl" id="ENSEBUT00000019254.1">
    <property type="protein sequence ID" value="ENSEBUP00000018677.1"/>
    <property type="gene ID" value="ENSEBUG00000011662.1"/>
</dbReference>
<evidence type="ECO:0000256" key="3">
    <source>
        <dbReference type="SAM" id="Phobius"/>
    </source>
</evidence>
<reference evidence="5" key="1">
    <citation type="submission" date="2025-08" db="UniProtKB">
        <authorList>
            <consortium name="Ensembl"/>
        </authorList>
    </citation>
    <scope>IDENTIFICATION</scope>
</reference>
<dbReference type="Proteomes" id="UP000694388">
    <property type="component" value="Unplaced"/>
</dbReference>
<evidence type="ECO:0000256" key="2">
    <source>
        <dbReference type="ARBA" id="ARBA00023136"/>
    </source>
</evidence>
<accession>A0A8C4WXT4</accession>
<evidence type="ECO:0000313" key="5">
    <source>
        <dbReference type="Ensembl" id="ENSEBUP00000018677.1"/>
    </source>
</evidence>
<comment type="subcellular location">
    <subcellularLocation>
        <location evidence="1">Membrane</location>
    </subcellularLocation>
</comment>
<dbReference type="PANTHER" id="PTHR14309">
    <property type="entry name" value="EXPRESSED PROTEIN"/>
    <property type="match status" value="1"/>
</dbReference>
<dbReference type="PROSITE" id="PS50003">
    <property type="entry name" value="PH_DOMAIN"/>
    <property type="match status" value="1"/>
</dbReference>
<dbReference type="GeneTree" id="ENSGT00390000013989"/>
<protein>
    <submittedName>
        <fullName evidence="5">Pleckstrin homology domain containing, family B (evectins) member 2</fullName>
    </submittedName>
</protein>
<dbReference type="InterPro" id="IPR011993">
    <property type="entry name" value="PH-like_dom_sf"/>
</dbReference>
<dbReference type="Gene3D" id="2.30.29.30">
    <property type="entry name" value="Pleckstrin-homology domain (PH domain)/Phosphotyrosine-binding domain (PTB)"/>
    <property type="match status" value="1"/>
</dbReference>
<organism evidence="5 6">
    <name type="scientific">Eptatretus burgeri</name>
    <name type="common">Inshore hagfish</name>
    <dbReference type="NCBI Taxonomy" id="7764"/>
    <lineage>
        <taxon>Eukaryota</taxon>
        <taxon>Metazoa</taxon>
        <taxon>Chordata</taxon>
        <taxon>Craniata</taxon>
        <taxon>Vertebrata</taxon>
        <taxon>Cyclostomata</taxon>
        <taxon>Myxini</taxon>
        <taxon>Myxiniformes</taxon>
        <taxon>Myxinidae</taxon>
        <taxon>Eptatretinae</taxon>
        <taxon>Eptatretus</taxon>
    </lineage>
</organism>
<sequence length="193" mass="21526">MAGLSHENVGEMALVKSGWLHRQTSVLRRWRRAWFDLFLDGRLCFSTDPSRSDLELALLLSDTHTLHTGFECCGLNPPEDKPRESLLSIILINNSSVNLCAETEDDAIAWAFALREGTAAVMSALAAPPPYDEGLAAPMPYAYPHYPYPHHHYPPPHPYQYPYPYEDPALGMFAGAMTGAVLSSLLFFPFGWC</sequence>
<keyword evidence="3" id="KW-1133">Transmembrane helix</keyword>
<proteinExistence type="predicted"/>
<feature type="transmembrane region" description="Helical" evidence="3">
    <location>
        <begin position="169"/>
        <end position="192"/>
    </location>
</feature>
<dbReference type="GO" id="GO:0045595">
    <property type="term" value="P:regulation of cell differentiation"/>
    <property type="evidence" value="ECO:0007669"/>
    <property type="project" value="TreeGrafter"/>
</dbReference>
<dbReference type="Pfam" id="PF00169">
    <property type="entry name" value="PH"/>
    <property type="match status" value="1"/>
</dbReference>